<proteinExistence type="predicted"/>
<keyword evidence="2" id="KW-1185">Reference proteome</keyword>
<dbReference type="EMBL" id="BMHH01000013">
    <property type="protein sequence ID" value="GGB00618.1"/>
    <property type="molecule type" value="Genomic_DNA"/>
</dbReference>
<name>A0A916SHA8_9HYPH</name>
<organism evidence="1 2">
    <name type="scientific">Brucella endophytica</name>
    <dbReference type="NCBI Taxonomy" id="1963359"/>
    <lineage>
        <taxon>Bacteria</taxon>
        <taxon>Pseudomonadati</taxon>
        <taxon>Pseudomonadota</taxon>
        <taxon>Alphaproteobacteria</taxon>
        <taxon>Hyphomicrobiales</taxon>
        <taxon>Brucellaceae</taxon>
        <taxon>Brucella/Ochrobactrum group</taxon>
        <taxon>Brucella</taxon>
    </lineage>
</organism>
<protein>
    <submittedName>
        <fullName evidence="1">Uncharacterized protein</fullName>
    </submittedName>
</protein>
<sequence length="55" mass="5844">MDEKKKAAIRREIAAGGERTSRGYVDAITDATGPKSRLSSMVSGLTEDTALFLNG</sequence>
<evidence type="ECO:0000313" key="1">
    <source>
        <dbReference type="EMBL" id="GGB00618.1"/>
    </source>
</evidence>
<gene>
    <name evidence="1" type="ORF">GCM10011491_31000</name>
</gene>
<reference evidence="1" key="2">
    <citation type="submission" date="2020-09" db="EMBL/GenBank/DDBJ databases">
        <authorList>
            <person name="Sun Q."/>
            <person name="Zhou Y."/>
        </authorList>
    </citation>
    <scope>NUCLEOTIDE SEQUENCE</scope>
    <source>
        <strain evidence="1">CGMCC 1.15082</strain>
    </source>
</reference>
<evidence type="ECO:0000313" key="2">
    <source>
        <dbReference type="Proteomes" id="UP000646478"/>
    </source>
</evidence>
<dbReference type="Proteomes" id="UP000646478">
    <property type="component" value="Unassembled WGS sequence"/>
</dbReference>
<reference evidence="1" key="1">
    <citation type="journal article" date="2014" name="Int. J. Syst. Evol. Microbiol.">
        <title>Complete genome sequence of Corynebacterium casei LMG S-19264T (=DSM 44701T), isolated from a smear-ripened cheese.</title>
        <authorList>
            <consortium name="US DOE Joint Genome Institute (JGI-PGF)"/>
            <person name="Walter F."/>
            <person name="Albersmeier A."/>
            <person name="Kalinowski J."/>
            <person name="Ruckert C."/>
        </authorList>
    </citation>
    <scope>NUCLEOTIDE SEQUENCE</scope>
    <source>
        <strain evidence="1">CGMCC 1.15082</strain>
    </source>
</reference>
<accession>A0A916SHA8</accession>
<comment type="caution">
    <text evidence="1">The sequence shown here is derived from an EMBL/GenBank/DDBJ whole genome shotgun (WGS) entry which is preliminary data.</text>
</comment>
<dbReference type="AlphaFoldDB" id="A0A916SHA8"/>